<feature type="transmembrane region" description="Helical" evidence="2">
    <location>
        <begin position="77"/>
        <end position="100"/>
    </location>
</feature>
<accession>A0A6J3LN29</accession>
<keyword evidence="3" id="KW-1185">Reference proteome</keyword>
<gene>
    <name evidence="4" type="primary">LOC117243429</name>
</gene>
<name>A0A6J3LN29_9HYME</name>
<evidence type="ECO:0000256" key="2">
    <source>
        <dbReference type="SAM" id="Phobius"/>
    </source>
</evidence>
<keyword evidence="2" id="KW-0472">Membrane</keyword>
<protein>
    <submittedName>
        <fullName evidence="4">Uncharacterized protein LOC117243429</fullName>
    </submittedName>
</protein>
<sequence length="375" mass="43110">MSEKLAAKHTNSVALKKHKLLLNRSESRSCCPYSRPHRLAIFCIITCCIFVLYWIILSPLLISAHHSGKAKNWPNGWYILNWIIAFLIWLFIMLCLLLIWKCFEIKHHNDDVKLQSYGTNDSLNSGTLINTKLNHSQNVKLKDTKQDGPPIDSISDKDRIACDKSNMDISDKSWHNKVKKHKDLPPLVIHRRNSGNEVGRIGTINMEKNVNKDEDIPKSGNDTLKNQRESMKDYLKLVAVTPQDELDTKSPKGSLSPRELFFIDLIREAEKAEQNRTSNPQGTEGNQFFPSDFSLARKDVNEDKREKQKPTDIPTNKQQEVTYFIADVKSPKREKNEVYLEIEPDQESAKKWCVCLNNEKPILVLQADSKDDSKN</sequence>
<keyword evidence="2" id="KW-0812">Transmembrane</keyword>
<evidence type="ECO:0000313" key="4">
    <source>
        <dbReference type="RefSeq" id="XP_033366807.1"/>
    </source>
</evidence>
<keyword evidence="2" id="KW-1133">Transmembrane helix</keyword>
<feature type="region of interest" description="Disordered" evidence="1">
    <location>
        <begin position="272"/>
        <end position="291"/>
    </location>
</feature>
<organism evidence="3 4">
    <name type="scientific">Bombus vosnesenskii</name>
    <dbReference type="NCBI Taxonomy" id="207650"/>
    <lineage>
        <taxon>Eukaryota</taxon>
        <taxon>Metazoa</taxon>
        <taxon>Ecdysozoa</taxon>
        <taxon>Arthropoda</taxon>
        <taxon>Hexapoda</taxon>
        <taxon>Insecta</taxon>
        <taxon>Pterygota</taxon>
        <taxon>Neoptera</taxon>
        <taxon>Endopterygota</taxon>
        <taxon>Hymenoptera</taxon>
        <taxon>Apocrita</taxon>
        <taxon>Aculeata</taxon>
        <taxon>Apoidea</taxon>
        <taxon>Anthophila</taxon>
        <taxon>Apidae</taxon>
        <taxon>Bombus</taxon>
        <taxon>Pyrobombus</taxon>
    </lineage>
</organism>
<feature type="region of interest" description="Disordered" evidence="1">
    <location>
        <begin position="300"/>
        <end position="319"/>
    </location>
</feature>
<dbReference type="Proteomes" id="UP000504631">
    <property type="component" value="Unplaced"/>
</dbReference>
<evidence type="ECO:0000313" key="3">
    <source>
        <dbReference type="Proteomes" id="UP000504631"/>
    </source>
</evidence>
<feature type="transmembrane region" description="Helical" evidence="2">
    <location>
        <begin position="39"/>
        <end position="57"/>
    </location>
</feature>
<dbReference type="GeneID" id="117243429"/>
<dbReference type="RefSeq" id="XP_033366807.1">
    <property type="nucleotide sequence ID" value="XM_033510916.1"/>
</dbReference>
<dbReference type="KEGG" id="bvk:117243429"/>
<reference evidence="4" key="1">
    <citation type="submission" date="2025-08" db="UniProtKB">
        <authorList>
            <consortium name="RefSeq"/>
        </authorList>
    </citation>
    <scope>IDENTIFICATION</scope>
    <source>
        <tissue evidence="4">Muscle</tissue>
    </source>
</reference>
<feature type="compositionally biased region" description="Polar residues" evidence="1">
    <location>
        <begin position="275"/>
        <end position="289"/>
    </location>
</feature>
<proteinExistence type="predicted"/>
<evidence type="ECO:0000256" key="1">
    <source>
        <dbReference type="SAM" id="MobiDB-lite"/>
    </source>
</evidence>
<dbReference type="AlphaFoldDB" id="A0A6J3LN29"/>
<feature type="compositionally biased region" description="Basic and acidic residues" evidence="1">
    <location>
        <begin position="300"/>
        <end position="310"/>
    </location>
</feature>